<dbReference type="InterPro" id="IPR033452">
    <property type="entry name" value="GH30_C"/>
</dbReference>
<dbReference type="SUPFAM" id="SSF51011">
    <property type="entry name" value="Glycosyl hydrolase domain"/>
    <property type="match status" value="1"/>
</dbReference>
<dbReference type="SUPFAM" id="SSF51445">
    <property type="entry name" value="(Trans)glycosidases"/>
    <property type="match status" value="1"/>
</dbReference>
<comment type="caution">
    <text evidence="8">The sequence shown here is derived from an EMBL/GenBank/DDBJ whole genome shotgun (WGS) entry which is preliminary data.</text>
</comment>
<dbReference type="GO" id="GO:0045493">
    <property type="term" value="P:xylan catabolic process"/>
    <property type="evidence" value="ECO:0007669"/>
    <property type="project" value="UniProtKB-KW"/>
</dbReference>
<evidence type="ECO:0000256" key="2">
    <source>
        <dbReference type="ARBA" id="ARBA00022729"/>
    </source>
</evidence>
<dbReference type="InterPro" id="IPR013780">
    <property type="entry name" value="Glyco_hydro_b"/>
</dbReference>
<feature type="domain" description="Glycosyl hydrolase family 30 beta sandwich" evidence="7">
    <location>
        <begin position="309"/>
        <end position="396"/>
    </location>
</feature>
<reference evidence="8 9" key="1">
    <citation type="submission" date="2021-02" db="EMBL/GenBank/DDBJ databases">
        <title>Taxonomically Unique Crown Gall-Associated Xanthomonas Stains Have Deficiency in Virulence Repertories.</title>
        <authorList>
            <person name="Mafakheri H."/>
            <person name="Taghavi S.M."/>
            <person name="Dimkic I."/>
            <person name="Nemanja K."/>
            <person name="Osdaghi E."/>
        </authorList>
    </citation>
    <scope>NUCLEOTIDE SEQUENCE [LARGE SCALE GENOMIC DNA]</scope>
    <source>
        <strain evidence="8 9">FX4</strain>
    </source>
</reference>
<evidence type="ECO:0000313" key="9">
    <source>
        <dbReference type="Proteomes" id="UP000695802"/>
    </source>
</evidence>
<dbReference type="Gene3D" id="3.20.20.80">
    <property type="entry name" value="Glycosidases"/>
    <property type="match status" value="1"/>
</dbReference>
<dbReference type="InterPro" id="IPR017853">
    <property type="entry name" value="GH"/>
</dbReference>
<dbReference type="InterPro" id="IPR001139">
    <property type="entry name" value="Glyco_hydro_30"/>
</dbReference>
<keyword evidence="2 5" id="KW-0732">Signal</keyword>
<evidence type="ECO:0000259" key="6">
    <source>
        <dbReference type="Pfam" id="PF02055"/>
    </source>
</evidence>
<feature type="chain" id="PRO_5045598963" evidence="5">
    <location>
        <begin position="21"/>
        <end position="400"/>
    </location>
</feature>
<feature type="domain" description="Glycosyl hydrolase family 30 TIM-barrel" evidence="6">
    <location>
        <begin position="93"/>
        <end position="159"/>
    </location>
</feature>
<sequence>MLATLLAMATAAFSAAPALAQNVTVTPSETYQTIQGFGGMSGAGWIADLTPAQVDLAFGSDNGQIGLSIMRMRIDPSSSGWSLQVPAAVRARSHGAVLLATPWSPPAYMKSNNSLNNGGKLLPQYYGAYAKHLLDFSTYMSGKGAPLYALSVQNEPDWHPDYESAEWNASDFTNFLSAQGASFGNLKVLAAESLNFNPNLTDALLNSSASQHVDIIGGHLYGVQPKDYPLARNKGKQLWMTEHYTDNTDGNAWPSALGVASELHKSMAANYSAYIWWYIRRSYGLITEGGAVSKRGYAMAQYARFVRPGAKRIGATAAPYSDVAVTAYKRADNKIVLVAVNTGTQYRELKVSLPSGSAASFTKYSTSASVNVGYGGAYQVSNGQTAFYVDPQSVATFISN</sequence>
<dbReference type="GO" id="GO:0016798">
    <property type="term" value="F:hydrolase activity, acting on glycosyl bonds"/>
    <property type="evidence" value="ECO:0007669"/>
    <property type="project" value="UniProtKB-KW"/>
</dbReference>
<dbReference type="Proteomes" id="UP000695802">
    <property type="component" value="Unassembled WGS sequence"/>
</dbReference>
<dbReference type="PANTHER" id="PTHR11069">
    <property type="entry name" value="GLUCOSYLCERAMIDASE"/>
    <property type="match status" value="1"/>
</dbReference>
<keyword evidence="8" id="KW-0119">Carbohydrate metabolism</keyword>
<gene>
    <name evidence="8" type="ORF">JR064_15210</name>
</gene>
<accession>A0ABS3B7X8</accession>
<evidence type="ECO:0000256" key="1">
    <source>
        <dbReference type="ARBA" id="ARBA00005382"/>
    </source>
</evidence>
<keyword evidence="9" id="KW-1185">Reference proteome</keyword>
<evidence type="ECO:0000256" key="3">
    <source>
        <dbReference type="ARBA" id="ARBA00022801"/>
    </source>
</evidence>
<evidence type="ECO:0000313" key="8">
    <source>
        <dbReference type="EMBL" id="MBN6103516.1"/>
    </source>
</evidence>
<protein>
    <submittedName>
        <fullName evidence="8">Xylanase</fullName>
    </submittedName>
</protein>
<dbReference type="PANTHER" id="PTHR11069:SF38">
    <property type="entry name" value="GLUCURONOXYLANASE XYNC"/>
    <property type="match status" value="1"/>
</dbReference>
<proteinExistence type="inferred from homology"/>
<organism evidence="8 9">
    <name type="scientific">Xanthomonas bonasiae</name>
    <dbReference type="NCBI Taxonomy" id="2810351"/>
    <lineage>
        <taxon>Bacteria</taxon>
        <taxon>Pseudomonadati</taxon>
        <taxon>Pseudomonadota</taxon>
        <taxon>Gammaproteobacteria</taxon>
        <taxon>Lysobacterales</taxon>
        <taxon>Lysobacteraceae</taxon>
        <taxon>Xanthomonas</taxon>
    </lineage>
</organism>
<dbReference type="Gene3D" id="2.60.40.1180">
    <property type="entry name" value="Golgi alpha-mannosidase II"/>
    <property type="match status" value="1"/>
</dbReference>
<evidence type="ECO:0000256" key="4">
    <source>
        <dbReference type="RuleBase" id="RU361188"/>
    </source>
</evidence>
<keyword evidence="4 8" id="KW-0326">Glycosidase</keyword>
<dbReference type="Pfam" id="PF17189">
    <property type="entry name" value="Glyco_hydro_30C"/>
    <property type="match status" value="1"/>
</dbReference>
<evidence type="ECO:0000256" key="5">
    <source>
        <dbReference type="SAM" id="SignalP"/>
    </source>
</evidence>
<dbReference type="EMBL" id="JAFIWB010000018">
    <property type="protein sequence ID" value="MBN6103516.1"/>
    <property type="molecule type" value="Genomic_DNA"/>
</dbReference>
<name>A0ABS3B7X8_9XANT</name>
<evidence type="ECO:0000259" key="7">
    <source>
        <dbReference type="Pfam" id="PF17189"/>
    </source>
</evidence>
<comment type="similarity">
    <text evidence="1 4">Belongs to the glycosyl hydrolase 30 family.</text>
</comment>
<dbReference type="InterPro" id="IPR033453">
    <property type="entry name" value="Glyco_hydro_30_TIM-barrel"/>
</dbReference>
<dbReference type="Pfam" id="PF02055">
    <property type="entry name" value="Glyco_hydro_30"/>
    <property type="match status" value="1"/>
</dbReference>
<feature type="signal peptide" evidence="5">
    <location>
        <begin position="1"/>
        <end position="20"/>
    </location>
</feature>
<keyword evidence="8" id="KW-0624">Polysaccharide degradation</keyword>
<keyword evidence="8" id="KW-0858">Xylan degradation</keyword>
<keyword evidence="3 4" id="KW-0378">Hydrolase</keyword>